<organism evidence="3 4">
    <name type="scientific">Rodentolepis nana</name>
    <name type="common">Dwarf tapeworm</name>
    <name type="synonym">Hymenolepis nana</name>
    <dbReference type="NCBI Taxonomy" id="102285"/>
    <lineage>
        <taxon>Eukaryota</taxon>
        <taxon>Metazoa</taxon>
        <taxon>Spiralia</taxon>
        <taxon>Lophotrochozoa</taxon>
        <taxon>Platyhelminthes</taxon>
        <taxon>Cestoda</taxon>
        <taxon>Eucestoda</taxon>
        <taxon>Cyclophyllidea</taxon>
        <taxon>Hymenolepididae</taxon>
        <taxon>Rodentolepis</taxon>
    </lineage>
</organism>
<feature type="transmembrane region" description="Helical" evidence="2">
    <location>
        <begin position="365"/>
        <end position="391"/>
    </location>
</feature>
<feature type="coiled-coil region" evidence="1">
    <location>
        <begin position="237"/>
        <end position="284"/>
    </location>
</feature>
<dbReference type="OrthoDB" id="6262148at2759"/>
<keyword evidence="2" id="KW-0812">Transmembrane</keyword>
<keyword evidence="1" id="KW-0175">Coiled coil</keyword>
<feature type="transmembrane region" description="Helical" evidence="2">
    <location>
        <begin position="15"/>
        <end position="36"/>
    </location>
</feature>
<evidence type="ECO:0000313" key="4">
    <source>
        <dbReference type="Proteomes" id="UP000278807"/>
    </source>
</evidence>
<dbReference type="EMBL" id="UZAE01004030">
    <property type="protein sequence ID" value="VDO00943.1"/>
    <property type="molecule type" value="Genomic_DNA"/>
</dbReference>
<dbReference type="AlphaFoldDB" id="A0A3P7T0L4"/>
<evidence type="ECO:0000313" key="3">
    <source>
        <dbReference type="EMBL" id="VDO00943.1"/>
    </source>
</evidence>
<accession>A0A3P7T0L4</accession>
<evidence type="ECO:0008006" key="5">
    <source>
        <dbReference type="Google" id="ProtNLM"/>
    </source>
</evidence>
<dbReference type="Proteomes" id="UP000278807">
    <property type="component" value="Unassembled WGS sequence"/>
</dbReference>
<keyword evidence="4" id="KW-1185">Reference proteome</keyword>
<feature type="transmembrane region" description="Helical" evidence="2">
    <location>
        <begin position="57"/>
        <end position="86"/>
    </location>
</feature>
<sequence length="408" mass="45825">MKICVTAIVSTVSGVFAALVVLVLIFLLGFIYATIMERCFKNTRSPKAPTPACISNVAWLCGLLSIVIMLITVLVICTTFGSAFLFTEGAVYFNQYSDDLRKADHILNGLIRGIWPEIDIMQELGLPPPNNVFNILLNECKLPNVSLLSLIGWKNFPAKPVLLLKEQYPNMLQQWKIFIFPIFENLQKTFSNESDIAKIRMSLAQVAAIQKSILLTQDEFSPRKLERTHLESLSNHMNSIKSMVPQAEDEINNLNQLYQRTMEIKSLMANITEASKQHQTLDELELIAGSFLHWLENLAKELDNPSNLEAIISEILKKISNQIGDSLIDVTHSYSTQLVSCSTLHRTLSGVLETLCGDQGLLQEIFAWGLIVFIEAAILFLIIIFVIFSLYSLNETVPPESVAEITRF</sequence>
<reference evidence="3 4" key="1">
    <citation type="submission" date="2018-11" db="EMBL/GenBank/DDBJ databases">
        <authorList>
            <consortium name="Pathogen Informatics"/>
        </authorList>
    </citation>
    <scope>NUCLEOTIDE SEQUENCE [LARGE SCALE GENOMIC DNA]</scope>
</reference>
<evidence type="ECO:0000256" key="2">
    <source>
        <dbReference type="SAM" id="Phobius"/>
    </source>
</evidence>
<name>A0A3P7T0L4_RODNA</name>
<proteinExistence type="predicted"/>
<keyword evidence="2" id="KW-0472">Membrane</keyword>
<keyword evidence="2" id="KW-1133">Transmembrane helix</keyword>
<gene>
    <name evidence="3" type="ORF">HNAJ_LOCUS5083</name>
</gene>
<evidence type="ECO:0000256" key="1">
    <source>
        <dbReference type="SAM" id="Coils"/>
    </source>
</evidence>
<protein>
    <recommendedName>
        <fullName evidence="5">Prominin</fullName>
    </recommendedName>
</protein>